<keyword evidence="11" id="KW-1185">Reference proteome</keyword>
<keyword evidence="4 7" id="KW-0328">Glycosyltransferase</keyword>
<evidence type="ECO:0000313" key="10">
    <source>
        <dbReference type="EMBL" id="RIH84737.1"/>
    </source>
</evidence>
<evidence type="ECO:0000256" key="1">
    <source>
        <dbReference type="ARBA" id="ARBA00001478"/>
    </source>
</evidence>
<feature type="domain" description="Starch synthase catalytic" evidence="9">
    <location>
        <begin position="2"/>
        <end position="219"/>
    </location>
</feature>
<dbReference type="Pfam" id="PF00534">
    <property type="entry name" value="Glycos_transf_1"/>
    <property type="match status" value="1"/>
</dbReference>
<dbReference type="PANTHER" id="PTHR45825">
    <property type="entry name" value="GRANULE-BOUND STARCH SYNTHASE 1, CHLOROPLASTIC/AMYLOPLASTIC"/>
    <property type="match status" value="1"/>
</dbReference>
<dbReference type="EMBL" id="QWKZ01000056">
    <property type="protein sequence ID" value="RIH84737.1"/>
    <property type="molecule type" value="Genomic_DNA"/>
</dbReference>
<evidence type="ECO:0000259" key="8">
    <source>
        <dbReference type="Pfam" id="PF00534"/>
    </source>
</evidence>
<dbReference type="InterPro" id="IPR001296">
    <property type="entry name" value="Glyco_trans_1"/>
</dbReference>
<dbReference type="OrthoDB" id="9808590at2"/>
<organism evidence="10 11">
    <name type="scientific">Meiothermus luteus</name>
    <dbReference type="NCBI Taxonomy" id="2026184"/>
    <lineage>
        <taxon>Bacteria</taxon>
        <taxon>Thermotogati</taxon>
        <taxon>Deinococcota</taxon>
        <taxon>Deinococci</taxon>
        <taxon>Thermales</taxon>
        <taxon>Thermaceae</taxon>
        <taxon>Meiothermus</taxon>
    </lineage>
</organism>
<dbReference type="InterPro" id="IPR011835">
    <property type="entry name" value="GS/SS"/>
</dbReference>
<protein>
    <recommendedName>
        <fullName evidence="7">Glycogen synthase</fullName>
        <ecNumber evidence="7">2.4.1.21</ecNumber>
    </recommendedName>
    <alternativeName>
        <fullName evidence="7">Starch [bacterial glycogen] synthase</fullName>
    </alternativeName>
</protein>
<evidence type="ECO:0000256" key="7">
    <source>
        <dbReference type="HAMAP-Rule" id="MF_00484"/>
    </source>
</evidence>
<comment type="function">
    <text evidence="2 7">Synthesizes alpha-1,4-glucan chains using ADP-glucose.</text>
</comment>
<dbReference type="CDD" id="cd03791">
    <property type="entry name" value="GT5_Glycogen_synthase_DULL1-like"/>
    <property type="match status" value="1"/>
</dbReference>
<evidence type="ECO:0000259" key="9">
    <source>
        <dbReference type="Pfam" id="PF08323"/>
    </source>
</evidence>
<evidence type="ECO:0000256" key="2">
    <source>
        <dbReference type="ARBA" id="ARBA00002764"/>
    </source>
</evidence>
<comment type="catalytic activity">
    <reaction evidence="1 7">
        <text>[(1-&gt;4)-alpha-D-glucosyl](n) + ADP-alpha-D-glucose = [(1-&gt;4)-alpha-D-glucosyl](n+1) + ADP + H(+)</text>
        <dbReference type="Rhea" id="RHEA:18189"/>
        <dbReference type="Rhea" id="RHEA-COMP:9584"/>
        <dbReference type="Rhea" id="RHEA-COMP:9587"/>
        <dbReference type="ChEBI" id="CHEBI:15378"/>
        <dbReference type="ChEBI" id="CHEBI:15444"/>
        <dbReference type="ChEBI" id="CHEBI:57498"/>
        <dbReference type="ChEBI" id="CHEBI:456216"/>
        <dbReference type="EC" id="2.4.1.21"/>
    </reaction>
</comment>
<dbReference type="GO" id="GO:0004373">
    <property type="term" value="F:alpha-1,4-glucan glucosyltransferase (UDP-glucose donor) activity"/>
    <property type="evidence" value="ECO:0007669"/>
    <property type="project" value="InterPro"/>
</dbReference>
<dbReference type="PANTHER" id="PTHR45825:SF11">
    <property type="entry name" value="ALPHA AMYLASE DOMAIN-CONTAINING PROTEIN"/>
    <property type="match status" value="1"/>
</dbReference>
<sequence length="446" mass="49450">MRVAFVASEAFPFAKVGGLADVVGSLPQALRRLGLEVTIFLPWYWGIEGYYVGEAWFNFAGQREKVGLGHAEHQGVRYVLVGLGDFARDRPYGYPDDFRRFVRFAMATAELVREFEVVHAHDWQAALLPLLRNLGWFSGRTVYTIHNLAYQGVWDSHEFYAWTGLPGETYYGAGLEHYGSVNLMKAGIVNADAVTTVSPRYAWEITTPEGGEGLDGVLRAHQGKLRGILNGLDTSYWNPATDPYLKHPYDADNFAGKALNRKELLAELGLEDRPTLGVVSRFAHQKGIDLVAEAVDGLMDLGVNLAVLGSGDANLERTFSWLAAHLRGRLAYVQGHHEALAHRIYAGADGFLMPSRFEPCGLAQLIAMRYGTPPIVRAVGGLLDTVRHWETGFMFETPDAGGILHGVREFLKHPDREGVAKRAMRQDFSWDGPAQAYLGLYRELVG</sequence>
<dbReference type="NCBIfam" id="TIGR02095">
    <property type="entry name" value="glgA"/>
    <property type="match status" value="1"/>
</dbReference>
<comment type="similarity">
    <text evidence="3 7">Belongs to the glycosyltransferase 1 family. Bacterial/plant glycogen synthase subfamily.</text>
</comment>
<reference evidence="10 11" key="1">
    <citation type="submission" date="2018-08" db="EMBL/GenBank/DDBJ databases">
        <title>Meiothermus luteus KCTC 52599 genome sequencing project.</title>
        <authorList>
            <person name="Da Costa M.S."/>
            <person name="Albuquerque L."/>
            <person name="Raposo P."/>
            <person name="Froufe H.J.C."/>
            <person name="Barroso C.S."/>
            <person name="Egas C."/>
        </authorList>
    </citation>
    <scope>NUCLEOTIDE SEQUENCE [LARGE SCALE GENOMIC DNA]</scope>
    <source>
        <strain evidence="10 11">KCTC 52599</strain>
    </source>
</reference>
<dbReference type="HAMAP" id="MF_00484">
    <property type="entry name" value="Glycogen_synth"/>
    <property type="match status" value="1"/>
</dbReference>
<dbReference type="UniPathway" id="UPA00164"/>
<accession>A0A399EJ68</accession>
<dbReference type="RefSeq" id="WP_119360397.1">
    <property type="nucleotide sequence ID" value="NZ_QWKZ01000056.1"/>
</dbReference>
<dbReference type="GO" id="GO:0005978">
    <property type="term" value="P:glycogen biosynthetic process"/>
    <property type="evidence" value="ECO:0007669"/>
    <property type="project" value="UniProtKB-UniRule"/>
</dbReference>
<keyword evidence="6 7" id="KW-0320">Glycogen biosynthesis</keyword>
<feature type="domain" description="Glycosyl transferase family 1" evidence="8">
    <location>
        <begin position="262"/>
        <end position="417"/>
    </location>
</feature>
<comment type="caution">
    <text evidence="10">The sequence shown here is derived from an EMBL/GenBank/DDBJ whole genome shotgun (WGS) entry which is preliminary data.</text>
</comment>
<dbReference type="Proteomes" id="UP000265800">
    <property type="component" value="Unassembled WGS sequence"/>
</dbReference>
<keyword evidence="5 7" id="KW-0808">Transferase</keyword>
<dbReference type="GO" id="GO:0009011">
    <property type="term" value="F:alpha-1,4-glucan glucosyltransferase (ADP-glucose donor) activity"/>
    <property type="evidence" value="ECO:0007669"/>
    <property type="project" value="UniProtKB-UniRule"/>
</dbReference>
<evidence type="ECO:0000256" key="3">
    <source>
        <dbReference type="ARBA" id="ARBA00010281"/>
    </source>
</evidence>
<dbReference type="AlphaFoldDB" id="A0A399EJ68"/>
<evidence type="ECO:0000256" key="5">
    <source>
        <dbReference type="ARBA" id="ARBA00022679"/>
    </source>
</evidence>
<evidence type="ECO:0000313" key="11">
    <source>
        <dbReference type="Proteomes" id="UP000265800"/>
    </source>
</evidence>
<dbReference type="InterPro" id="IPR013534">
    <property type="entry name" value="Starch_synth_cat_dom"/>
</dbReference>
<feature type="binding site" evidence="7">
    <location>
        <position position="15"/>
    </location>
    <ligand>
        <name>ADP-alpha-D-glucose</name>
        <dbReference type="ChEBI" id="CHEBI:57498"/>
    </ligand>
</feature>
<dbReference type="Pfam" id="PF08323">
    <property type="entry name" value="Glyco_transf_5"/>
    <property type="match status" value="1"/>
</dbReference>
<name>A0A399EJ68_9DEIN</name>
<evidence type="ECO:0000256" key="6">
    <source>
        <dbReference type="ARBA" id="ARBA00023056"/>
    </source>
</evidence>
<dbReference type="EC" id="2.4.1.21" evidence="7"/>
<dbReference type="SUPFAM" id="SSF53756">
    <property type="entry name" value="UDP-Glycosyltransferase/glycogen phosphorylase"/>
    <property type="match status" value="1"/>
</dbReference>
<comment type="pathway">
    <text evidence="7">Glycan biosynthesis; glycogen biosynthesis.</text>
</comment>
<gene>
    <name evidence="7 10" type="primary">glgA</name>
    <name evidence="10" type="ORF">Mlute_01807</name>
</gene>
<dbReference type="Gene3D" id="3.40.50.2000">
    <property type="entry name" value="Glycogen Phosphorylase B"/>
    <property type="match status" value="2"/>
</dbReference>
<proteinExistence type="inferred from homology"/>
<evidence type="ECO:0000256" key="4">
    <source>
        <dbReference type="ARBA" id="ARBA00022676"/>
    </source>
</evidence>